<keyword evidence="1" id="KW-1133">Transmembrane helix</keyword>
<keyword evidence="1" id="KW-0812">Transmembrane</keyword>
<feature type="transmembrane region" description="Helical" evidence="1">
    <location>
        <begin position="65"/>
        <end position="90"/>
    </location>
</feature>
<comment type="caution">
    <text evidence="2">The sequence shown here is derived from an EMBL/GenBank/DDBJ whole genome shotgun (WGS) entry which is preliminary data.</text>
</comment>
<dbReference type="AlphaFoldDB" id="K2AW20"/>
<sequence>MEASIFLARFLWPLFIVISLSIIINGNTFDHIIKEFPKNSYVLYLSGLMAYVMGALMLLNYNSWALNWFIIITIMWYLALIKWILILLFPERMINMAKWMKFSRWLLIFVGIIYFILGAYLCFLGF</sequence>
<feature type="transmembrane region" description="Helical" evidence="1">
    <location>
        <begin position="41"/>
        <end position="59"/>
    </location>
</feature>
<proteinExistence type="predicted"/>
<accession>K2AW20</accession>
<feature type="transmembrane region" description="Helical" evidence="1">
    <location>
        <begin position="6"/>
        <end position="29"/>
    </location>
</feature>
<dbReference type="EMBL" id="AMFJ01021663">
    <property type="protein sequence ID" value="EKD65901.1"/>
    <property type="molecule type" value="Genomic_DNA"/>
</dbReference>
<reference evidence="2" key="1">
    <citation type="journal article" date="2012" name="Science">
        <title>Fermentation, hydrogen, and sulfur metabolism in multiple uncultivated bacterial phyla.</title>
        <authorList>
            <person name="Wrighton K.C."/>
            <person name="Thomas B.C."/>
            <person name="Sharon I."/>
            <person name="Miller C.S."/>
            <person name="Castelle C.J."/>
            <person name="VerBerkmoes N.C."/>
            <person name="Wilkins M.J."/>
            <person name="Hettich R.L."/>
            <person name="Lipton M.S."/>
            <person name="Williams K.H."/>
            <person name="Long P.E."/>
            <person name="Banfield J.F."/>
        </authorList>
    </citation>
    <scope>NUCLEOTIDE SEQUENCE [LARGE SCALE GENOMIC DNA]</scope>
</reference>
<keyword evidence="1" id="KW-0472">Membrane</keyword>
<organism evidence="2">
    <name type="scientific">uncultured bacterium</name>
    <name type="common">gcode 4</name>
    <dbReference type="NCBI Taxonomy" id="1234023"/>
    <lineage>
        <taxon>Bacteria</taxon>
        <taxon>environmental samples</taxon>
    </lineage>
</organism>
<protein>
    <submittedName>
        <fullName evidence="2">Uncharacterized protein</fullName>
    </submittedName>
</protein>
<gene>
    <name evidence="2" type="ORF">ACD_49C00077G0029</name>
</gene>
<feature type="transmembrane region" description="Helical" evidence="1">
    <location>
        <begin position="102"/>
        <end position="121"/>
    </location>
</feature>
<evidence type="ECO:0000256" key="1">
    <source>
        <dbReference type="SAM" id="Phobius"/>
    </source>
</evidence>
<name>K2AW20_9BACT</name>
<evidence type="ECO:0000313" key="2">
    <source>
        <dbReference type="EMBL" id="EKD65901.1"/>
    </source>
</evidence>